<feature type="region of interest" description="Disordered" evidence="1">
    <location>
        <begin position="1"/>
        <end position="23"/>
    </location>
</feature>
<dbReference type="EMBL" id="JAYWIO010000001">
    <property type="protein sequence ID" value="KAK7287187.1"/>
    <property type="molecule type" value="Genomic_DNA"/>
</dbReference>
<gene>
    <name evidence="2" type="ORF">RIF29_00291</name>
</gene>
<protein>
    <submittedName>
        <fullName evidence="2">Uncharacterized protein</fullName>
    </submittedName>
</protein>
<sequence length="161" mass="18963">MLMETTKNGRTRKDGDRSGERQRIQQRFTWPTCWMKQRGMACGRSVRSGVRYEIDLERKLDKTYMGEKKLFANMPKYNRDEMRKPKEMVRQGKGSRVPYATYRGARSYAQVTKGRANDLEERNEGMGKAKEGKVKETRVDEEWKGMKVSIDESEEEWLCNC</sequence>
<feature type="compositionally biased region" description="Basic and acidic residues" evidence="1">
    <location>
        <begin position="77"/>
        <end position="90"/>
    </location>
</feature>
<keyword evidence="3" id="KW-1185">Reference proteome</keyword>
<dbReference type="Proteomes" id="UP001372338">
    <property type="component" value="Unassembled WGS sequence"/>
</dbReference>
<name>A0AAN9IVI6_CROPI</name>
<reference evidence="2 3" key="1">
    <citation type="submission" date="2024-01" db="EMBL/GenBank/DDBJ databases">
        <title>The genomes of 5 underutilized Papilionoideae crops provide insights into root nodulation and disease resistanc.</title>
        <authorList>
            <person name="Yuan L."/>
        </authorList>
    </citation>
    <scope>NUCLEOTIDE SEQUENCE [LARGE SCALE GENOMIC DNA]</scope>
    <source>
        <strain evidence="2">ZHUSHIDOU_FW_LH</strain>
        <tissue evidence="2">Leaf</tissue>
    </source>
</reference>
<comment type="caution">
    <text evidence="2">The sequence shown here is derived from an EMBL/GenBank/DDBJ whole genome shotgun (WGS) entry which is preliminary data.</text>
</comment>
<feature type="region of interest" description="Disordered" evidence="1">
    <location>
        <begin position="76"/>
        <end position="96"/>
    </location>
</feature>
<evidence type="ECO:0000313" key="3">
    <source>
        <dbReference type="Proteomes" id="UP001372338"/>
    </source>
</evidence>
<accession>A0AAN9IVI6</accession>
<evidence type="ECO:0000313" key="2">
    <source>
        <dbReference type="EMBL" id="KAK7287187.1"/>
    </source>
</evidence>
<evidence type="ECO:0000256" key="1">
    <source>
        <dbReference type="SAM" id="MobiDB-lite"/>
    </source>
</evidence>
<organism evidence="2 3">
    <name type="scientific">Crotalaria pallida</name>
    <name type="common">Smooth rattlebox</name>
    <name type="synonym">Crotalaria striata</name>
    <dbReference type="NCBI Taxonomy" id="3830"/>
    <lineage>
        <taxon>Eukaryota</taxon>
        <taxon>Viridiplantae</taxon>
        <taxon>Streptophyta</taxon>
        <taxon>Embryophyta</taxon>
        <taxon>Tracheophyta</taxon>
        <taxon>Spermatophyta</taxon>
        <taxon>Magnoliopsida</taxon>
        <taxon>eudicotyledons</taxon>
        <taxon>Gunneridae</taxon>
        <taxon>Pentapetalae</taxon>
        <taxon>rosids</taxon>
        <taxon>fabids</taxon>
        <taxon>Fabales</taxon>
        <taxon>Fabaceae</taxon>
        <taxon>Papilionoideae</taxon>
        <taxon>50 kb inversion clade</taxon>
        <taxon>genistoids sensu lato</taxon>
        <taxon>core genistoids</taxon>
        <taxon>Crotalarieae</taxon>
        <taxon>Crotalaria</taxon>
    </lineage>
</organism>
<feature type="compositionally biased region" description="Basic and acidic residues" evidence="1">
    <location>
        <begin position="11"/>
        <end position="23"/>
    </location>
</feature>
<dbReference type="AlphaFoldDB" id="A0AAN9IVI6"/>
<proteinExistence type="predicted"/>